<dbReference type="EnsemblMetazoa" id="Aqu2.1.38064_001">
    <property type="protein sequence ID" value="Aqu2.1.38064_001"/>
    <property type="gene ID" value="Aqu2.1.38064"/>
</dbReference>
<dbReference type="AlphaFoldDB" id="A0A1X7VEB7"/>
<sequence length="90" mass="9807">MVAELAHKKSVRSGHRGTATRKVTELETALGASPLDRHSLEQLRVALAENVAVLKDLDEGILALLEDKAETETDIEGAEVVRDTLRSTLF</sequence>
<evidence type="ECO:0000313" key="2">
    <source>
        <dbReference type="EnsemblMetazoa" id="Aqu2.1.38064_001"/>
    </source>
</evidence>
<proteinExistence type="predicted"/>
<dbReference type="OrthoDB" id="5967017at2759"/>
<organism evidence="2">
    <name type="scientific">Amphimedon queenslandica</name>
    <name type="common">Sponge</name>
    <dbReference type="NCBI Taxonomy" id="400682"/>
    <lineage>
        <taxon>Eukaryota</taxon>
        <taxon>Metazoa</taxon>
        <taxon>Porifera</taxon>
        <taxon>Demospongiae</taxon>
        <taxon>Heteroscleromorpha</taxon>
        <taxon>Haplosclerida</taxon>
        <taxon>Niphatidae</taxon>
        <taxon>Amphimedon</taxon>
    </lineage>
</organism>
<protein>
    <submittedName>
        <fullName evidence="2">Uncharacterized protein</fullName>
    </submittedName>
</protein>
<feature type="compositionally biased region" description="Basic residues" evidence="1">
    <location>
        <begin position="8"/>
        <end position="19"/>
    </location>
</feature>
<reference evidence="2" key="1">
    <citation type="submission" date="2017-05" db="UniProtKB">
        <authorList>
            <consortium name="EnsemblMetazoa"/>
        </authorList>
    </citation>
    <scope>IDENTIFICATION</scope>
</reference>
<dbReference type="InParanoid" id="A0A1X7VEB7"/>
<feature type="region of interest" description="Disordered" evidence="1">
    <location>
        <begin position="1"/>
        <end position="23"/>
    </location>
</feature>
<name>A0A1X7VEB7_AMPQE</name>
<accession>A0A1X7VEB7</accession>
<evidence type="ECO:0000256" key="1">
    <source>
        <dbReference type="SAM" id="MobiDB-lite"/>
    </source>
</evidence>